<evidence type="ECO:0000256" key="5">
    <source>
        <dbReference type="ARBA" id="ARBA00023163"/>
    </source>
</evidence>
<name>A0AA48KDB9_9BACT</name>
<dbReference type="InterPro" id="IPR015421">
    <property type="entry name" value="PyrdxlP-dep_Trfase_major"/>
</dbReference>
<dbReference type="Proteomes" id="UP001238179">
    <property type="component" value="Chromosome"/>
</dbReference>
<protein>
    <submittedName>
        <fullName evidence="7">GntR family transcriptional regulator</fullName>
    </submittedName>
</protein>
<evidence type="ECO:0000313" key="8">
    <source>
        <dbReference type="Proteomes" id="UP001238179"/>
    </source>
</evidence>
<dbReference type="AlphaFoldDB" id="A0AA48KDB9"/>
<evidence type="ECO:0000256" key="2">
    <source>
        <dbReference type="ARBA" id="ARBA00022898"/>
    </source>
</evidence>
<comment type="similarity">
    <text evidence="1">In the C-terminal section; belongs to the class-I pyridoxal-phosphate-dependent aminotransferase family.</text>
</comment>
<sequence>MLLRLSEEGGPKGRQIVNQVQGLIGQGSLRSGERLPSTRDLAGALGLHRSTVAAAYQELWALGWLELRPGAQPRVRLRESMAHPEPPVAGFPWAQRLRALGRELPAPAPRPEGLLSFADFGMDPRLMPMEAFDRSLRAVLRRLGPRALDYGDPQGQAGLRTLLAERLGRHGVRATPGEVLITLGAQQALDLALRGLTRPGDAVLVESPTYNQFLRLLELQGLRAVPAPEDLDGLEAVIERERPVLFYLMPSFQNPTGRSLDQAQRERLLALCGKHRLPILEDGFTEEMKYFGRPILPLKSMDRTGLVIYVGTFSKVLFPGIRLGWLAAPEACTAALTAIRRAGELCPPPLLQEALEDFLRKGHFEVHLARLHRRFRRRMEAAVAGLRRELDPSLARWEAPHGGYLLWLRLEGFGPEVDLEAGLARHGVAVRDGRAFYPGGEGPRCLRLSISNLDEAEIGIGLARLGRGLRALREPAR</sequence>
<dbReference type="GO" id="GO:0003700">
    <property type="term" value="F:DNA-binding transcription factor activity"/>
    <property type="evidence" value="ECO:0007669"/>
    <property type="project" value="InterPro"/>
</dbReference>
<dbReference type="PANTHER" id="PTHR46577">
    <property type="entry name" value="HTH-TYPE TRANSCRIPTIONAL REGULATORY PROTEIN GABR"/>
    <property type="match status" value="1"/>
</dbReference>
<dbReference type="PROSITE" id="PS50949">
    <property type="entry name" value="HTH_GNTR"/>
    <property type="match status" value="1"/>
</dbReference>
<dbReference type="InterPro" id="IPR036390">
    <property type="entry name" value="WH_DNA-bd_sf"/>
</dbReference>
<dbReference type="InterPro" id="IPR036388">
    <property type="entry name" value="WH-like_DNA-bd_sf"/>
</dbReference>
<feature type="domain" description="HTH gntR-type" evidence="6">
    <location>
        <begin position="10"/>
        <end position="78"/>
    </location>
</feature>
<dbReference type="SUPFAM" id="SSF46785">
    <property type="entry name" value="Winged helix' DNA-binding domain"/>
    <property type="match status" value="1"/>
</dbReference>
<dbReference type="EMBL" id="AP027080">
    <property type="protein sequence ID" value="BDU74333.1"/>
    <property type="molecule type" value="Genomic_DNA"/>
</dbReference>
<keyword evidence="5" id="KW-0804">Transcription</keyword>
<dbReference type="GO" id="GO:0003677">
    <property type="term" value="F:DNA binding"/>
    <property type="evidence" value="ECO:0007669"/>
    <property type="project" value="UniProtKB-KW"/>
</dbReference>
<dbReference type="CDD" id="cd07377">
    <property type="entry name" value="WHTH_GntR"/>
    <property type="match status" value="1"/>
</dbReference>
<organism evidence="7 8">
    <name type="scientific">Mesoterricola silvestris</name>
    <dbReference type="NCBI Taxonomy" id="2927979"/>
    <lineage>
        <taxon>Bacteria</taxon>
        <taxon>Pseudomonadati</taxon>
        <taxon>Acidobacteriota</taxon>
        <taxon>Holophagae</taxon>
        <taxon>Holophagales</taxon>
        <taxon>Holophagaceae</taxon>
        <taxon>Mesoterricola</taxon>
    </lineage>
</organism>
<gene>
    <name evidence="7" type="ORF">METEAL_35070</name>
</gene>
<dbReference type="RefSeq" id="WP_316413009.1">
    <property type="nucleotide sequence ID" value="NZ_AP027080.1"/>
</dbReference>
<proteinExistence type="inferred from homology"/>
<evidence type="ECO:0000313" key="7">
    <source>
        <dbReference type="EMBL" id="BDU74333.1"/>
    </source>
</evidence>
<evidence type="ECO:0000256" key="1">
    <source>
        <dbReference type="ARBA" id="ARBA00005384"/>
    </source>
</evidence>
<dbReference type="Pfam" id="PF00155">
    <property type="entry name" value="Aminotran_1_2"/>
    <property type="match status" value="1"/>
</dbReference>
<dbReference type="InterPro" id="IPR004839">
    <property type="entry name" value="Aminotransferase_I/II_large"/>
</dbReference>
<dbReference type="KEGG" id="msil:METEAL_35070"/>
<keyword evidence="3" id="KW-0805">Transcription regulation</keyword>
<dbReference type="InterPro" id="IPR015424">
    <property type="entry name" value="PyrdxlP-dep_Trfase"/>
</dbReference>
<dbReference type="InterPro" id="IPR000524">
    <property type="entry name" value="Tscrpt_reg_HTH_GntR"/>
</dbReference>
<dbReference type="Gene3D" id="1.10.10.10">
    <property type="entry name" value="Winged helix-like DNA-binding domain superfamily/Winged helix DNA-binding domain"/>
    <property type="match status" value="1"/>
</dbReference>
<evidence type="ECO:0000256" key="4">
    <source>
        <dbReference type="ARBA" id="ARBA00023125"/>
    </source>
</evidence>
<dbReference type="SUPFAM" id="SSF53383">
    <property type="entry name" value="PLP-dependent transferases"/>
    <property type="match status" value="1"/>
</dbReference>
<dbReference type="Gene3D" id="3.40.640.10">
    <property type="entry name" value="Type I PLP-dependent aspartate aminotransferase-like (Major domain)"/>
    <property type="match status" value="1"/>
</dbReference>
<dbReference type="GO" id="GO:0030170">
    <property type="term" value="F:pyridoxal phosphate binding"/>
    <property type="evidence" value="ECO:0007669"/>
    <property type="project" value="InterPro"/>
</dbReference>
<dbReference type="CDD" id="cd00609">
    <property type="entry name" value="AAT_like"/>
    <property type="match status" value="1"/>
</dbReference>
<dbReference type="Pfam" id="PF00392">
    <property type="entry name" value="GntR"/>
    <property type="match status" value="1"/>
</dbReference>
<accession>A0AA48KDB9</accession>
<evidence type="ECO:0000256" key="3">
    <source>
        <dbReference type="ARBA" id="ARBA00023015"/>
    </source>
</evidence>
<keyword evidence="4" id="KW-0238">DNA-binding</keyword>
<dbReference type="PANTHER" id="PTHR46577:SF2">
    <property type="entry name" value="TRANSCRIPTIONAL REGULATORY PROTEIN"/>
    <property type="match status" value="1"/>
</dbReference>
<keyword evidence="2" id="KW-0663">Pyridoxal phosphate</keyword>
<dbReference type="SMART" id="SM00345">
    <property type="entry name" value="HTH_GNTR"/>
    <property type="match status" value="1"/>
</dbReference>
<reference evidence="8" key="1">
    <citation type="journal article" date="2023" name="Int. J. Syst. Evol. Microbiol.">
        <title>Mesoterricola silvestris gen. nov., sp. nov., Mesoterricola sediminis sp. nov., Geothrix oryzae sp. nov., Geothrix edaphica sp. nov., Geothrix rubra sp. nov., and Geothrix limicola sp. nov., six novel members of Acidobacteriota isolated from soils.</title>
        <authorList>
            <person name="Itoh H."/>
            <person name="Sugisawa Y."/>
            <person name="Mise K."/>
            <person name="Xu Z."/>
            <person name="Kuniyasu M."/>
            <person name="Ushijima N."/>
            <person name="Kawano K."/>
            <person name="Kobayashi E."/>
            <person name="Shiratori Y."/>
            <person name="Masuda Y."/>
            <person name="Senoo K."/>
        </authorList>
    </citation>
    <scope>NUCLEOTIDE SEQUENCE [LARGE SCALE GENOMIC DNA]</scope>
    <source>
        <strain evidence="8">W79</strain>
    </source>
</reference>
<dbReference type="InterPro" id="IPR051446">
    <property type="entry name" value="HTH_trans_reg/aminotransferase"/>
</dbReference>
<keyword evidence="8" id="KW-1185">Reference proteome</keyword>
<evidence type="ECO:0000259" key="6">
    <source>
        <dbReference type="PROSITE" id="PS50949"/>
    </source>
</evidence>